<accession>A0ABV6B8A6</accession>
<reference evidence="2 3" key="1">
    <citation type="submission" date="2024-09" db="EMBL/GenBank/DDBJ databases">
        <authorList>
            <person name="Sun Q."/>
            <person name="Mori K."/>
        </authorList>
    </citation>
    <scope>NUCLEOTIDE SEQUENCE [LARGE SCALE GENOMIC DNA]</scope>
    <source>
        <strain evidence="2 3">JCM 13503</strain>
    </source>
</reference>
<proteinExistence type="predicted"/>
<organism evidence="2 3">
    <name type="scientific">Deinococcus oregonensis</name>
    <dbReference type="NCBI Taxonomy" id="1805970"/>
    <lineage>
        <taxon>Bacteria</taxon>
        <taxon>Thermotogati</taxon>
        <taxon>Deinococcota</taxon>
        <taxon>Deinococci</taxon>
        <taxon>Deinococcales</taxon>
        <taxon>Deinococcaceae</taxon>
        <taxon>Deinococcus</taxon>
    </lineage>
</organism>
<dbReference type="PANTHER" id="PTHR33744:SF1">
    <property type="entry name" value="DNA-BINDING TRANSCRIPTIONAL ACTIVATOR ADER"/>
    <property type="match status" value="1"/>
</dbReference>
<name>A0ABV6B8A6_9DEIO</name>
<dbReference type="Pfam" id="PF13556">
    <property type="entry name" value="HTH_30"/>
    <property type="match status" value="1"/>
</dbReference>
<dbReference type="InterPro" id="IPR051448">
    <property type="entry name" value="CdaR-like_regulators"/>
</dbReference>
<dbReference type="PANTHER" id="PTHR33744">
    <property type="entry name" value="CARBOHYDRATE DIACID REGULATOR"/>
    <property type="match status" value="1"/>
</dbReference>
<dbReference type="Proteomes" id="UP001589733">
    <property type="component" value="Unassembled WGS sequence"/>
</dbReference>
<dbReference type="InterPro" id="IPR042070">
    <property type="entry name" value="PucR_C-HTH_sf"/>
</dbReference>
<dbReference type="RefSeq" id="WP_380015758.1">
    <property type="nucleotide sequence ID" value="NZ_JBHLYR010000063.1"/>
</dbReference>
<dbReference type="Gene3D" id="1.10.10.2840">
    <property type="entry name" value="PucR C-terminal helix-turn-helix domain"/>
    <property type="match status" value="1"/>
</dbReference>
<gene>
    <name evidence="2" type="ORF">ACFFLM_21955</name>
</gene>
<sequence>MPTLAQLTAALKLPQGKGSKKAFETPEEAVALMPNHPSARVYEAAFGLLTREALGSSGLPALLSALRGALLQGRPEQELTALLARLTGGRAEIRASWGDVVASAGLPTGQPLSLRLTHGGRHVGALLLDVSTEWRPILPIAAEYALLARLQSAAAGAARRRVGERTLDAVLSGQGSENAVLEGEAYAVAVAAFSNEPAPGARARTARAAALDVLAAVGEGYFFERTQRPESHPDRAGLVYCTVQDTRAVWLWPTHELEREAQGLHAALTASTAQDVRLGVSGRQVGAGGARTALHEARQALAATREARGLTLFHEMDALYALLLGSALSTLRAQIQARLAVLDDDGRIEATLRSYLTHTGPLSLLAERQNLHVNTLRYRLRRAEEVLGGSLSDPQLLARLYLAFAAEEG</sequence>
<feature type="domain" description="PucR C-terminal helix-turn-helix" evidence="1">
    <location>
        <begin position="350"/>
        <end position="406"/>
    </location>
</feature>
<evidence type="ECO:0000313" key="3">
    <source>
        <dbReference type="Proteomes" id="UP001589733"/>
    </source>
</evidence>
<evidence type="ECO:0000259" key="1">
    <source>
        <dbReference type="Pfam" id="PF13556"/>
    </source>
</evidence>
<protein>
    <submittedName>
        <fullName evidence="2">PucR family transcriptional regulator</fullName>
    </submittedName>
</protein>
<keyword evidence="3" id="KW-1185">Reference proteome</keyword>
<dbReference type="InterPro" id="IPR025736">
    <property type="entry name" value="PucR_C-HTH_dom"/>
</dbReference>
<dbReference type="EMBL" id="JBHLYR010000063">
    <property type="protein sequence ID" value="MFB9994628.1"/>
    <property type="molecule type" value="Genomic_DNA"/>
</dbReference>
<evidence type="ECO:0000313" key="2">
    <source>
        <dbReference type="EMBL" id="MFB9994628.1"/>
    </source>
</evidence>
<comment type="caution">
    <text evidence="2">The sequence shown here is derived from an EMBL/GenBank/DDBJ whole genome shotgun (WGS) entry which is preliminary data.</text>
</comment>